<evidence type="ECO:0000256" key="5">
    <source>
        <dbReference type="ARBA" id="ARBA00022980"/>
    </source>
</evidence>
<evidence type="ECO:0000256" key="9">
    <source>
        <dbReference type="SAM" id="MobiDB-lite"/>
    </source>
</evidence>
<dbReference type="GO" id="GO:0006412">
    <property type="term" value="P:translation"/>
    <property type="evidence" value="ECO:0007669"/>
    <property type="project" value="UniProtKB-UniRule"/>
</dbReference>
<keyword evidence="5 8" id="KW-0689">Ribosomal protein</keyword>
<dbReference type="AlphaFoldDB" id="A0A3D1JIG2"/>
<evidence type="ECO:0000256" key="2">
    <source>
        <dbReference type="ARBA" id="ARBA00007634"/>
    </source>
</evidence>
<comment type="similarity">
    <text evidence="2 8">Belongs to the bacterial ribosomal protein bS20 family.</text>
</comment>
<feature type="compositionally biased region" description="Basic residues" evidence="9">
    <location>
        <begin position="7"/>
        <end position="20"/>
    </location>
</feature>
<evidence type="ECO:0000256" key="3">
    <source>
        <dbReference type="ARBA" id="ARBA00022730"/>
    </source>
</evidence>
<evidence type="ECO:0000256" key="6">
    <source>
        <dbReference type="ARBA" id="ARBA00023274"/>
    </source>
</evidence>
<dbReference type="Gene3D" id="1.20.58.110">
    <property type="entry name" value="Ribosomal protein S20"/>
    <property type="match status" value="1"/>
</dbReference>
<keyword evidence="3 8" id="KW-0699">rRNA-binding</keyword>
<dbReference type="HAMAP" id="MF_00500">
    <property type="entry name" value="Ribosomal_bS20"/>
    <property type="match status" value="1"/>
</dbReference>
<evidence type="ECO:0000256" key="8">
    <source>
        <dbReference type="HAMAP-Rule" id="MF_00500"/>
    </source>
</evidence>
<dbReference type="PANTHER" id="PTHR33398:SF1">
    <property type="entry name" value="SMALL RIBOSOMAL SUBUNIT PROTEIN BS20C"/>
    <property type="match status" value="1"/>
</dbReference>
<keyword evidence="6 8" id="KW-0687">Ribonucleoprotein</keyword>
<comment type="function">
    <text evidence="1 8">Binds directly to 16S ribosomal RNA.</text>
</comment>
<dbReference type="GO" id="GO:0015935">
    <property type="term" value="C:small ribosomal subunit"/>
    <property type="evidence" value="ECO:0007669"/>
    <property type="project" value="TreeGrafter"/>
</dbReference>
<dbReference type="GO" id="GO:0003735">
    <property type="term" value="F:structural constituent of ribosome"/>
    <property type="evidence" value="ECO:0007669"/>
    <property type="project" value="InterPro"/>
</dbReference>
<dbReference type="PANTHER" id="PTHR33398">
    <property type="entry name" value="30S RIBOSOMAL PROTEIN S20"/>
    <property type="match status" value="1"/>
</dbReference>
<evidence type="ECO:0000313" key="10">
    <source>
        <dbReference type="EMBL" id="HCE18015.1"/>
    </source>
</evidence>
<evidence type="ECO:0000256" key="1">
    <source>
        <dbReference type="ARBA" id="ARBA00003134"/>
    </source>
</evidence>
<sequence>MANIKSQIKRNRQNEKRRLRNRVYRGRARTFVAKARTAIETASPEEAKEAVIRAVSALDRAAEKGVIHKNNAARRKSRLMKRLAALAK</sequence>
<dbReference type="FunFam" id="1.20.58.110:FF:000001">
    <property type="entry name" value="30S ribosomal protein S20"/>
    <property type="match status" value="1"/>
</dbReference>
<comment type="caution">
    <text evidence="10">The sequence shown here is derived from an EMBL/GenBank/DDBJ whole genome shotgun (WGS) entry which is preliminary data.</text>
</comment>
<proteinExistence type="inferred from homology"/>
<dbReference type="InterPro" id="IPR036510">
    <property type="entry name" value="Ribosomal_bS20_sf"/>
</dbReference>
<evidence type="ECO:0000313" key="11">
    <source>
        <dbReference type="Proteomes" id="UP000264141"/>
    </source>
</evidence>
<dbReference type="OrthoDB" id="9808392at2"/>
<dbReference type="STRING" id="229919.GCA_001050195_01997"/>
<dbReference type="Pfam" id="PF01649">
    <property type="entry name" value="Ribosomal_S20p"/>
    <property type="match status" value="1"/>
</dbReference>
<evidence type="ECO:0000256" key="7">
    <source>
        <dbReference type="ARBA" id="ARBA00035136"/>
    </source>
</evidence>
<keyword evidence="4 8" id="KW-0694">RNA-binding</keyword>
<dbReference type="Proteomes" id="UP000264141">
    <property type="component" value="Unassembled WGS sequence"/>
</dbReference>
<organism evidence="10 11">
    <name type="scientific">Anaerolinea thermolimosa</name>
    <dbReference type="NCBI Taxonomy" id="229919"/>
    <lineage>
        <taxon>Bacteria</taxon>
        <taxon>Bacillati</taxon>
        <taxon>Chloroflexota</taxon>
        <taxon>Anaerolineae</taxon>
        <taxon>Anaerolineales</taxon>
        <taxon>Anaerolineaceae</taxon>
        <taxon>Anaerolinea</taxon>
    </lineage>
</organism>
<dbReference type="GO" id="GO:0005829">
    <property type="term" value="C:cytosol"/>
    <property type="evidence" value="ECO:0007669"/>
    <property type="project" value="TreeGrafter"/>
</dbReference>
<dbReference type="GO" id="GO:0070181">
    <property type="term" value="F:small ribosomal subunit rRNA binding"/>
    <property type="evidence" value="ECO:0007669"/>
    <property type="project" value="TreeGrafter"/>
</dbReference>
<protein>
    <recommendedName>
        <fullName evidence="7 8">Small ribosomal subunit protein bS20</fullName>
    </recommendedName>
</protein>
<feature type="region of interest" description="Disordered" evidence="9">
    <location>
        <begin position="1"/>
        <end position="20"/>
    </location>
</feature>
<dbReference type="EMBL" id="DPBP01000037">
    <property type="protein sequence ID" value="HCE18015.1"/>
    <property type="molecule type" value="Genomic_DNA"/>
</dbReference>
<gene>
    <name evidence="8" type="primary">rpsT</name>
    <name evidence="10" type="ORF">DEQ80_09165</name>
</gene>
<reference evidence="10 11" key="1">
    <citation type="journal article" date="2018" name="Nat. Biotechnol.">
        <title>A standardized bacterial taxonomy based on genome phylogeny substantially revises the tree of life.</title>
        <authorList>
            <person name="Parks D.H."/>
            <person name="Chuvochina M."/>
            <person name="Waite D.W."/>
            <person name="Rinke C."/>
            <person name="Skarshewski A."/>
            <person name="Chaumeil P.A."/>
            <person name="Hugenholtz P."/>
        </authorList>
    </citation>
    <scope>NUCLEOTIDE SEQUENCE [LARGE SCALE GENOMIC DNA]</scope>
    <source>
        <strain evidence="10">UBA8781</strain>
    </source>
</reference>
<dbReference type="SUPFAM" id="SSF46992">
    <property type="entry name" value="Ribosomal protein S20"/>
    <property type="match status" value="1"/>
</dbReference>
<dbReference type="InterPro" id="IPR002583">
    <property type="entry name" value="Ribosomal_bS20"/>
</dbReference>
<dbReference type="RefSeq" id="WP_062192968.1">
    <property type="nucleotide sequence ID" value="NZ_DF967965.1"/>
</dbReference>
<dbReference type="NCBIfam" id="TIGR00029">
    <property type="entry name" value="S20"/>
    <property type="match status" value="1"/>
</dbReference>
<evidence type="ECO:0000256" key="4">
    <source>
        <dbReference type="ARBA" id="ARBA00022884"/>
    </source>
</evidence>
<accession>A0A3D1JIG2</accession>
<name>A0A3D1JIG2_9CHLR</name>